<dbReference type="PANTHER" id="PTHR31403">
    <property type="entry name" value="PHOSPHOLIPASE A1-IBETA2, CHLOROPLASTIC"/>
    <property type="match status" value="1"/>
</dbReference>
<dbReference type="Proteomes" id="UP000813463">
    <property type="component" value="Chromosome 2"/>
</dbReference>
<keyword evidence="6" id="KW-0809">Transit peptide</keyword>
<dbReference type="RefSeq" id="XP_056691553.1">
    <property type="nucleotide sequence ID" value="XM_056835575.1"/>
</dbReference>
<dbReference type="Pfam" id="PF01764">
    <property type="entry name" value="Lipase_3"/>
    <property type="match status" value="1"/>
</dbReference>
<dbReference type="InterPro" id="IPR002921">
    <property type="entry name" value="Fungal_lipase-type"/>
</dbReference>
<evidence type="ECO:0000256" key="1">
    <source>
        <dbReference type="ARBA" id="ARBA00004229"/>
    </source>
</evidence>
<keyword evidence="8" id="KW-0443">Lipid metabolism</keyword>
<feature type="region of interest" description="Disordered" evidence="9">
    <location>
        <begin position="370"/>
        <end position="399"/>
    </location>
</feature>
<evidence type="ECO:0000313" key="12">
    <source>
        <dbReference type="RefSeq" id="XP_056691553.1"/>
    </source>
</evidence>
<evidence type="ECO:0000259" key="10">
    <source>
        <dbReference type="Pfam" id="PF01764"/>
    </source>
</evidence>
<feature type="compositionally biased region" description="Low complexity" evidence="9">
    <location>
        <begin position="376"/>
        <end position="394"/>
    </location>
</feature>
<keyword evidence="11" id="KW-1185">Reference proteome</keyword>
<protein>
    <submittedName>
        <fullName evidence="12">Phospholipase A(1) DAD1, chloroplastic</fullName>
    </submittedName>
</protein>
<name>A0ABM3R7F4_SPIOL</name>
<dbReference type="GeneID" id="110803940"/>
<dbReference type="Gene3D" id="3.40.50.1820">
    <property type="entry name" value="alpha/beta hydrolase"/>
    <property type="match status" value="1"/>
</dbReference>
<accession>A0ABM3R7F4</accession>
<gene>
    <name evidence="12" type="primary">LOC110803940</name>
</gene>
<dbReference type="PANTHER" id="PTHR31403:SF54">
    <property type="entry name" value="PHOSPHOLIPASE A(1) DAD1, CHLOROPLASTIC"/>
    <property type="match status" value="1"/>
</dbReference>
<evidence type="ECO:0000256" key="3">
    <source>
        <dbReference type="ARBA" id="ARBA00022528"/>
    </source>
</evidence>
<evidence type="ECO:0000313" key="11">
    <source>
        <dbReference type="Proteomes" id="UP000813463"/>
    </source>
</evidence>
<reference evidence="11" key="1">
    <citation type="journal article" date="2021" name="Nat. Commun.">
        <title>Genomic analyses provide insights into spinach domestication and the genetic basis of agronomic traits.</title>
        <authorList>
            <person name="Cai X."/>
            <person name="Sun X."/>
            <person name="Xu C."/>
            <person name="Sun H."/>
            <person name="Wang X."/>
            <person name="Ge C."/>
            <person name="Zhang Z."/>
            <person name="Wang Q."/>
            <person name="Fei Z."/>
            <person name="Jiao C."/>
            <person name="Wang Q."/>
        </authorList>
    </citation>
    <scope>NUCLEOTIDE SEQUENCE [LARGE SCALE GENOMIC DNA]</scope>
    <source>
        <strain evidence="11">cv. Varoflay</strain>
    </source>
</reference>
<keyword evidence="5" id="KW-0378">Hydrolase</keyword>
<sequence>MRLSMKSLVLPYDLPMSSGTPYVPVPVPVPGHQQCSITKRTQELTFQSQQSINRQSLNQTKLTPVVRQSRAANRWKEYMGVRDWDGLLDPLDDHLRDEILRYGSFIEATYRGFEFNPHSSSYGSSKYKKKSFFEQCGLPTPGYRLTRHLRATSGIQVPGWASSSWSPMQTSWIGYVAVCTNKAMIKQLGRREVVIALRGTATCLEWLENLRATLAPVPGPISVENDNVGPWNVDSPPMVESGFLSLYTSGNDMWPSLQDAIRIEIGRILDLYQDKEPLSITITGHSLGAALATLAAYDIKTTFDRAPLVTVISFGGPRVGNQSFRSLVDKQGTKILRVVNPSDLITKLPGFVTDNNEDFVNIDTSPSATKKIGIKNSPRTSHNNNNKNNNRSNRPGTITSVSDSTRFGKILSSHFGKGKIKSSSKSRLGVTKSGSSKMKLMGNILMNWVQQFRVDDTRWWVYAEVGRELRLENRESAEQLLQYYLSNMDVAKCHDLKTYLNLVEDCPLKNFVRRSLNKLTQRCTRNAHEKDNNINNNSGVLAL</sequence>
<evidence type="ECO:0000256" key="2">
    <source>
        <dbReference type="ARBA" id="ARBA00010701"/>
    </source>
</evidence>
<keyword evidence="4" id="KW-0934">Plastid</keyword>
<keyword evidence="3" id="KW-0150">Chloroplast</keyword>
<dbReference type="InterPro" id="IPR029058">
    <property type="entry name" value="AB_hydrolase_fold"/>
</dbReference>
<proteinExistence type="inferred from homology"/>
<evidence type="ECO:0000256" key="6">
    <source>
        <dbReference type="ARBA" id="ARBA00022946"/>
    </source>
</evidence>
<dbReference type="SUPFAM" id="SSF53474">
    <property type="entry name" value="alpha/beta-Hydrolases"/>
    <property type="match status" value="1"/>
</dbReference>
<organism evidence="11 12">
    <name type="scientific">Spinacia oleracea</name>
    <name type="common">Spinach</name>
    <dbReference type="NCBI Taxonomy" id="3562"/>
    <lineage>
        <taxon>Eukaryota</taxon>
        <taxon>Viridiplantae</taxon>
        <taxon>Streptophyta</taxon>
        <taxon>Embryophyta</taxon>
        <taxon>Tracheophyta</taxon>
        <taxon>Spermatophyta</taxon>
        <taxon>Magnoliopsida</taxon>
        <taxon>eudicotyledons</taxon>
        <taxon>Gunneridae</taxon>
        <taxon>Pentapetalae</taxon>
        <taxon>Caryophyllales</taxon>
        <taxon>Chenopodiaceae</taxon>
        <taxon>Chenopodioideae</taxon>
        <taxon>Anserineae</taxon>
        <taxon>Spinacia</taxon>
    </lineage>
</organism>
<evidence type="ECO:0000256" key="5">
    <source>
        <dbReference type="ARBA" id="ARBA00022801"/>
    </source>
</evidence>
<comment type="subcellular location">
    <subcellularLocation>
        <location evidence="1">Plastid</location>
        <location evidence="1">Chloroplast</location>
    </subcellularLocation>
</comment>
<evidence type="ECO:0000256" key="7">
    <source>
        <dbReference type="ARBA" id="ARBA00022963"/>
    </source>
</evidence>
<evidence type="ECO:0000256" key="9">
    <source>
        <dbReference type="SAM" id="MobiDB-lite"/>
    </source>
</evidence>
<feature type="domain" description="Fungal lipase-type" evidence="10">
    <location>
        <begin position="194"/>
        <end position="351"/>
    </location>
</feature>
<comment type="similarity">
    <text evidence="2">Belongs to the AB hydrolase superfamily. Lipase family.</text>
</comment>
<evidence type="ECO:0000256" key="8">
    <source>
        <dbReference type="ARBA" id="ARBA00023098"/>
    </source>
</evidence>
<keyword evidence="7" id="KW-0442">Lipid degradation</keyword>
<reference evidence="12" key="2">
    <citation type="submission" date="2025-08" db="UniProtKB">
        <authorList>
            <consortium name="RefSeq"/>
        </authorList>
    </citation>
    <scope>IDENTIFICATION</scope>
    <source>
        <tissue evidence="12">Leaf</tissue>
    </source>
</reference>
<evidence type="ECO:0000256" key="4">
    <source>
        <dbReference type="ARBA" id="ARBA00022640"/>
    </source>
</evidence>
<dbReference type="CDD" id="cd00519">
    <property type="entry name" value="Lipase_3"/>
    <property type="match status" value="1"/>
</dbReference>